<comment type="similarity">
    <text evidence="2">Belongs to the SNF2/RAD54 helicase family.</text>
</comment>
<sequence>MEVLADISDLLVDALPPPTPAADAAAPLGFLDDLMPSDVNDLPPPEYAQDEQVEIDDEDDDDGVERVAEPPYIPEIAQWSSDDDFEEVEEEETKSKNSKGRKKRRIAEIIDEEDLEQDTILARNEEQARAKLFKADETPTSFGRTEDGRVCLNPLPDGTIPTGAVGAADAPVLVDDYISSKLKPHQVKGIRFLWSHISSGPKGFGCILADFMGLGKTLQVITTVHSFLNVMTVYDDDTSSEYAKYNTALILAPAICVRNWESEFTKWLSARQLARLQLTTLEADKSISERLNAILSWHNLGGVMVMGYEMYRNIVLQATGVEKMRGKTTADLQRRMKDALACLCAPGPDLIVLDEGHRIRDAKSKLVKALSHVETRRRIILTGYPIQNHMKEYWTMVNFARPNYLGTLQEFKNRFVDPIENGQFEDSSDVDIVLSRKRTFILTKELSTLVLRRDAGYLHRQLPAKHEFVLLCKLSPLQVRIYKAFLRDGVPRNPSSGKIDVLGGYHISLAIVNHPDVLYNALPGKDDAPPPPPPPAALTAPEDVDSDIEAVEAVVRTMGHRLSFAEPLFGPDYSKGIVEHSGKMVLLLHILRECRRIGDRITVFSQSIPTLNAIQTMLDVYNETKKEYERINALRIDGSTPQALRFTRIAQFNDPDEEVDVILISTRAGGEGVNLCGGNRVVIFDVCWNPCHDAQSMCRSYRFGQAKPVYVYRIISAGTMEKKVYDLQVKKEGVSKRVVDNTALERKFQKLDVKKYFDIHDFKDAQTKLLKHDNNNSTTSITSSSSTSHSSQPTTDQVLNSVLATRSTFLAEWFEQESMFEENMDERCSALEQEEAWKENEISKAARGIRYYQVDSAASIKRVICTQCNQSNPVTDVDLENLSLECSECDTTLDLTDPDRIVTVSTKNHPEVAQMQYLHQLQQRQRELAMAAHQGTPLQPQAPSYAQQLEALMTRPLPSSLSNLVAAAAAAPYPPRGHPHPNPAYPAVISLADDAARPPQLHRRTRILFLRRGLDRSLVEDLRTRATRLDGVHFTVQLDTQTTDLVTGMSLEAALDWLKLPHLPPSVTLRPVAWLQHLVTSSSQQWHMN</sequence>
<dbReference type="Pfam" id="PF00271">
    <property type="entry name" value="Helicase_C"/>
    <property type="match status" value="1"/>
</dbReference>
<dbReference type="CDD" id="cd18007">
    <property type="entry name" value="DEXHc_ATRX-like"/>
    <property type="match status" value="1"/>
</dbReference>
<dbReference type="InterPro" id="IPR038718">
    <property type="entry name" value="SNF2-like_sf"/>
</dbReference>
<evidence type="ECO:0000313" key="12">
    <source>
        <dbReference type="EMBL" id="ETV68537.1"/>
    </source>
</evidence>
<feature type="domain" description="Helicase ATP-binding" evidence="10">
    <location>
        <begin position="197"/>
        <end position="403"/>
    </location>
</feature>
<reference evidence="12" key="1">
    <citation type="submission" date="2013-12" db="EMBL/GenBank/DDBJ databases">
        <title>The Genome Sequence of Aphanomyces astaci APO3.</title>
        <authorList>
            <consortium name="The Broad Institute Genomics Platform"/>
            <person name="Russ C."/>
            <person name="Tyler B."/>
            <person name="van West P."/>
            <person name="Dieguez-Uribeondo J."/>
            <person name="Young S.K."/>
            <person name="Zeng Q."/>
            <person name="Gargeya S."/>
            <person name="Fitzgerald M."/>
            <person name="Abouelleil A."/>
            <person name="Alvarado L."/>
            <person name="Chapman S.B."/>
            <person name="Gainer-Dewar J."/>
            <person name="Goldberg J."/>
            <person name="Griggs A."/>
            <person name="Gujja S."/>
            <person name="Hansen M."/>
            <person name="Howarth C."/>
            <person name="Imamovic A."/>
            <person name="Ireland A."/>
            <person name="Larimer J."/>
            <person name="McCowan C."/>
            <person name="Murphy C."/>
            <person name="Pearson M."/>
            <person name="Poon T.W."/>
            <person name="Priest M."/>
            <person name="Roberts A."/>
            <person name="Saif S."/>
            <person name="Shea T."/>
            <person name="Sykes S."/>
            <person name="Wortman J."/>
            <person name="Nusbaum C."/>
            <person name="Birren B."/>
        </authorList>
    </citation>
    <scope>NUCLEOTIDE SEQUENCE [LARGE SCALE GENOMIC DNA]</scope>
    <source>
        <strain evidence="12">APO3</strain>
    </source>
</reference>
<dbReference type="PROSITE" id="PS51192">
    <property type="entry name" value="HELICASE_ATP_BIND_1"/>
    <property type="match status" value="1"/>
</dbReference>
<dbReference type="SUPFAM" id="SSF52540">
    <property type="entry name" value="P-loop containing nucleoside triphosphate hydrolases"/>
    <property type="match status" value="2"/>
</dbReference>
<evidence type="ECO:0000259" key="11">
    <source>
        <dbReference type="PROSITE" id="PS51194"/>
    </source>
</evidence>
<dbReference type="GO" id="GO:0016887">
    <property type="term" value="F:ATP hydrolysis activity"/>
    <property type="evidence" value="ECO:0007669"/>
    <property type="project" value="InterPro"/>
</dbReference>
<evidence type="ECO:0000256" key="2">
    <source>
        <dbReference type="ARBA" id="ARBA00007025"/>
    </source>
</evidence>
<dbReference type="PROSITE" id="PS51194">
    <property type="entry name" value="HELICASE_CTER"/>
    <property type="match status" value="1"/>
</dbReference>
<dbReference type="GeneID" id="20817522"/>
<evidence type="ECO:0000256" key="4">
    <source>
        <dbReference type="ARBA" id="ARBA00022801"/>
    </source>
</evidence>
<feature type="region of interest" description="Disordered" evidence="9">
    <location>
        <begin position="522"/>
        <end position="542"/>
    </location>
</feature>
<dbReference type="InterPro" id="IPR027417">
    <property type="entry name" value="P-loop_NTPase"/>
</dbReference>
<dbReference type="OrthoDB" id="2020972at2759"/>
<evidence type="ECO:0000256" key="5">
    <source>
        <dbReference type="ARBA" id="ARBA00022806"/>
    </source>
</evidence>
<dbReference type="InterPro" id="IPR001650">
    <property type="entry name" value="Helicase_C-like"/>
</dbReference>
<evidence type="ECO:0000256" key="3">
    <source>
        <dbReference type="ARBA" id="ARBA00022741"/>
    </source>
</evidence>
<dbReference type="InterPro" id="IPR049730">
    <property type="entry name" value="SNF2/RAD54-like_C"/>
</dbReference>
<keyword evidence="5" id="KW-0347">Helicase</keyword>
<evidence type="ECO:0008006" key="13">
    <source>
        <dbReference type="Google" id="ProtNLM"/>
    </source>
</evidence>
<dbReference type="Gene3D" id="3.40.50.10810">
    <property type="entry name" value="Tandem AAA-ATPase domain"/>
    <property type="match status" value="1"/>
</dbReference>
<dbReference type="AlphaFoldDB" id="W4FLZ2"/>
<evidence type="ECO:0000256" key="7">
    <source>
        <dbReference type="ARBA" id="ARBA00023125"/>
    </source>
</evidence>
<dbReference type="InterPro" id="IPR014001">
    <property type="entry name" value="Helicase_ATP-bd"/>
</dbReference>
<comment type="subcellular location">
    <subcellularLocation>
        <location evidence="1">Nucleus</location>
    </subcellularLocation>
</comment>
<keyword evidence="6" id="KW-0067">ATP-binding</keyword>
<feature type="compositionally biased region" description="Acidic residues" evidence="9">
    <location>
        <begin position="53"/>
        <end position="63"/>
    </location>
</feature>
<dbReference type="GO" id="GO:0005634">
    <property type="term" value="C:nucleus"/>
    <property type="evidence" value="ECO:0007669"/>
    <property type="project" value="UniProtKB-SubCell"/>
</dbReference>
<dbReference type="Pfam" id="PF00176">
    <property type="entry name" value="SNF2-rel_dom"/>
    <property type="match status" value="1"/>
</dbReference>
<dbReference type="SMART" id="SM00487">
    <property type="entry name" value="DEXDc"/>
    <property type="match status" value="1"/>
</dbReference>
<feature type="domain" description="Helicase C-terminal" evidence="11">
    <location>
        <begin position="586"/>
        <end position="752"/>
    </location>
</feature>
<feature type="region of interest" description="Disordered" evidence="9">
    <location>
        <begin position="53"/>
        <end position="104"/>
    </location>
</feature>
<gene>
    <name evidence="12" type="ORF">H257_15526</name>
</gene>
<keyword evidence="7" id="KW-0238">DNA-binding</keyword>
<dbReference type="PANTHER" id="PTHR45797:SF1">
    <property type="entry name" value="HELICASE ARIP4"/>
    <property type="match status" value="1"/>
</dbReference>
<keyword evidence="4" id="KW-0378">Hydrolase</keyword>
<dbReference type="EMBL" id="KI913184">
    <property type="protein sequence ID" value="ETV68537.1"/>
    <property type="molecule type" value="Genomic_DNA"/>
</dbReference>
<name>W4FLZ2_APHAT</name>
<evidence type="ECO:0000259" key="10">
    <source>
        <dbReference type="PROSITE" id="PS51192"/>
    </source>
</evidence>
<dbReference type="GO" id="GO:0005524">
    <property type="term" value="F:ATP binding"/>
    <property type="evidence" value="ECO:0007669"/>
    <property type="project" value="UniProtKB-KW"/>
</dbReference>
<organism evidence="12">
    <name type="scientific">Aphanomyces astaci</name>
    <name type="common">Crayfish plague agent</name>
    <dbReference type="NCBI Taxonomy" id="112090"/>
    <lineage>
        <taxon>Eukaryota</taxon>
        <taxon>Sar</taxon>
        <taxon>Stramenopiles</taxon>
        <taxon>Oomycota</taxon>
        <taxon>Saprolegniomycetes</taxon>
        <taxon>Saprolegniales</taxon>
        <taxon>Verrucalvaceae</taxon>
        <taxon>Aphanomyces</taxon>
    </lineage>
</organism>
<dbReference type="VEuPathDB" id="FungiDB:H257_15526"/>
<dbReference type="CDD" id="cd18793">
    <property type="entry name" value="SF2_C_SNF"/>
    <property type="match status" value="1"/>
</dbReference>
<proteinExistence type="inferred from homology"/>
<dbReference type="SMART" id="SM00490">
    <property type="entry name" value="HELICc"/>
    <property type="match status" value="1"/>
</dbReference>
<dbReference type="PANTHER" id="PTHR45797">
    <property type="entry name" value="RAD54-LIKE"/>
    <property type="match status" value="1"/>
</dbReference>
<dbReference type="InterPro" id="IPR000330">
    <property type="entry name" value="SNF2_N"/>
</dbReference>
<dbReference type="GO" id="GO:0004386">
    <property type="term" value="F:helicase activity"/>
    <property type="evidence" value="ECO:0007669"/>
    <property type="project" value="UniProtKB-KW"/>
</dbReference>
<accession>W4FLZ2</accession>
<keyword evidence="3" id="KW-0547">Nucleotide-binding</keyword>
<evidence type="ECO:0000256" key="8">
    <source>
        <dbReference type="ARBA" id="ARBA00023242"/>
    </source>
</evidence>
<protein>
    <recommendedName>
        <fullName evidence="13">Helicase ATP-binding domain-containing protein</fullName>
    </recommendedName>
</protein>
<dbReference type="STRING" id="112090.W4FLZ2"/>
<feature type="region of interest" description="Disordered" evidence="9">
    <location>
        <begin position="773"/>
        <end position="795"/>
    </location>
</feature>
<evidence type="ECO:0000256" key="6">
    <source>
        <dbReference type="ARBA" id="ARBA00022840"/>
    </source>
</evidence>
<dbReference type="RefSeq" id="XP_009841967.1">
    <property type="nucleotide sequence ID" value="XM_009843665.1"/>
</dbReference>
<dbReference type="GO" id="GO:0003677">
    <property type="term" value="F:DNA binding"/>
    <property type="evidence" value="ECO:0007669"/>
    <property type="project" value="UniProtKB-KW"/>
</dbReference>
<keyword evidence="8" id="KW-0539">Nucleus</keyword>
<feature type="compositionally biased region" description="Acidic residues" evidence="9">
    <location>
        <begin position="81"/>
        <end position="92"/>
    </location>
</feature>
<feature type="compositionally biased region" description="Low complexity" evidence="9">
    <location>
        <begin position="777"/>
        <end position="795"/>
    </location>
</feature>
<dbReference type="Gene3D" id="3.40.50.300">
    <property type="entry name" value="P-loop containing nucleotide triphosphate hydrolases"/>
    <property type="match status" value="1"/>
</dbReference>
<evidence type="ECO:0000256" key="9">
    <source>
        <dbReference type="SAM" id="MobiDB-lite"/>
    </source>
</evidence>
<evidence type="ECO:0000256" key="1">
    <source>
        <dbReference type="ARBA" id="ARBA00004123"/>
    </source>
</evidence>
<dbReference type="InterPro" id="IPR044574">
    <property type="entry name" value="ARIP4-like"/>
</dbReference>